<name>A0A2T7NVM9_POMCA</name>
<dbReference type="OrthoDB" id="10693306at2759"/>
<evidence type="ECO:0000313" key="2">
    <source>
        <dbReference type="EMBL" id="PVD25222.1"/>
    </source>
</evidence>
<dbReference type="EMBL" id="PZQS01000009">
    <property type="protein sequence ID" value="PVD25222.1"/>
    <property type="molecule type" value="Genomic_DNA"/>
</dbReference>
<dbReference type="Proteomes" id="UP000245119">
    <property type="component" value="Linkage Group LG9"/>
</dbReference>
<protein>
    <submittedName>
        <fullName evidence="2">Uncharacterized protein</fullName>
    </submittedName>
</protein>
<organism evidence="2 3">
    <name type="scientific">Pomacea canaliculata</name>
    <name type="common">Golden apple snail</name>
    <dbReference type="NCBI Taxonomy" id="400727"/>
    <lineage>
        <taxon>Eukaryota</taxon>
        <taxon>Metazoa</taxon>
        <taxon>Spiralia</taxon>
        <taxon>Lophotrochozoa</taxon>
        <taxon>Mollusca</taxon>
        <taxon>Gastropoda</taxon>
        <taxon>Caenogastropoda</taxon>
        <taxon>Architaenioglossa</taxon>
        <taxon>Ampullarioidea</taxon>
        <taxon>Ampullariidae</taxon>
        <taxon>Pomacea</taxon>
    </lineage>
</organism>
<gene>
    <name evidence="2" type="ORF">C0Q70_15720</name>
</gene>
<evidence type="ECO:0000256" key="1">
    <source>
        <dbReference type="SAM" id="MobiDB-lite"/>
    </source>
</evidence>
<feature type="compositionally biased region" description="Basic and acidic residues" evidence="1">
    <location>
        <begin position="1"/>
        <end position="28"/>
    </location>
</feature>
<proteinExistence type="predicted"/>
<keyword evidence="3" id="KW-1185">Reference proteome</keyword>
<feature type="compositionally biased region" description="Basic and acidic residues" evidence="1">
    <location>
        <begin position="353"/>
        <end position="365"/>
    </location>
</feature>
<feature type="region of interest" description="Disordered" evidence="1">
    <location>
        <begin position="145"/>
        <end position="194"/>
    </location>
</feature>
<evidence type="ECO:0000313" key="3">
    <source>
        <dbReference type="Proteomes" id="UP000245119"/>
    </source>
</evidence>
<dbReference type="AlphaFoldDB" id="A0A2T7NVM9"/>
<feature type="region of interest" description="Disordered" evidence="1">
    <location>
        <begin position="1"/>
        <end position="29"/>
    </location>
</feature>
<comment type="caution">
    <text evidence="2">The sequence shown here is derived from an EMBL/GenBank/DDBJ whole genome shotgun (WGS) entry which is preliminary data.</text>
</comment>
<feature type="region of interest" description="Disordered" evidence="1">
    <location>
        <begin position="331"/>
        <end position="365"/>
    </location>
</feature>
<reference evidence="2 3" key="1">
    <citation type="submission" date="2018-04" db="EMBL/GenBank/DDBJ databases">
        <title>The genome of golden apple snail Pomacea canaliculata provides insight into stress tolerance and invasive adaptation.</title>
        <authorList>
            <person name="Liu C."/>
            <person name="Liu B."/>
            <person name="Ren Y."/>
            <person name="Zhang Y."/>
            <person name="Wang H."/>
            <person name="Li S."/>
            <person name="Jiang F."/>
            <person name="Yin L."/>
            <person name="Zhang G."/>
            <person name="Qian W."/>
            <person name="Fan W."/>
        </authorList>
    </citation>
    <scope>NUCLEOTIDE SEQUENCE [LARGE SCALE GENOMIC DNA]</scope>
    <source>
        <strain evidence="2">SZHN2017</strain>
        <tissue evidence="2">Muscle</tissue>
    </source>
</reference>
<sequence length="384" mass="42207">MERGDENPDDTSKGAERKLRPGEGEFPSRADSSARACMLVLQAEMLAGCCSRYPPHLYSLQTLPDPPRTQPASKQGPVYIFGKAPDLAKSCKRNIDMYRPDYDLCALPLLCSSHFGTNISTSTNMQPGVTGSVWATLQQQAAVPPIRSQLDIPPKSKASPQVTKTKKNKENKGKLSPPKCRKEKFDQDHKPLIGGEAVNEDPALLDQENLDPNSMPFELFKKKNKTKRAKDKEAEVAENEVTDIIAEPLTLAESKETSVLVEENVANQTSSSDEGLTEVGEMTMKEVKSEQLYNEIFESAEPKLDTENLIQETSLEDSPAVLPTDDITDPVTSTEEEGPQLSVEDAINAQPNKLEDVGVDGKGRERESLLRDHNPEGLVCCTIL</sequence>
<accession>A0A2T7NVM9</accession>